<evidence type="ECO:0000313" key="3">
    <source>
        <dbReference type="EMBL" id="QPZ38715.1"/>
    </source>
</evidence>
<dbReference type="PANTHER" id="PTHR43300">
    <property type="entry name" value="ACETYLTRANSFERASE"/>
    <property type="match status" value="1"/>
</dbReference>
<accession>A0ABX6YK40</accession>
<dbReference type="RefSeq" id="WP_166985732.1">
    <property type="nucleotide sequence ID" value="NZ_CP061169.1"/>
</dbReference>
<name>A0ABX6YK40_9MICO</name>
<dbReference type="Gene3D" id="2.160.10.10">
    <property type="entry name" value="Hexapeptide repeat proteins"/>
    <property type="match status" value="1"/>
</dbReference>
<keyword evidence="4" id="KW-1185">Reference proteome</keyword>
<keyword evidence="2" id="KW-0677">Repeat</keyword>
<dbReference type="Pfam" id="PF00132">
    <property type="entry name" value="Hexapep"/>
    <property type="match status" value="2"/>
</dbReference>
<organism evidence="3 4">
    <name type="scientific">Paramicrobacterium chengjingii</name>
    <dbReference type="NCBI Taxonomy" id="2769067"/>
    <lineage>
        <taxon>Bacteria</taxon>
        <taxon>Bacillati</taxon>
        <taxon>Actinomycetota</taxon>
        <taxon>Actinomycetes</taxon>
        <taxon>Micrococcales</taxon>
        <taxon>Microbacteriaceae</taxon>
        <taxon>Paramicrobacterium</taxon>
    </lineage>
</organism>
<dbReference type="EMBL" id="CP061169">
    <property type="protein sequence ID" value="QPZ38715.1"/>
    <property type="molecule type" value="Genomic_DNA"/>
</dbReference>
<dbReference type="SUPFAM" id="SSF51161">
    <property type="entry name" value="Trimeric LpxA-like enzymes"/>
    <property type="match status" value="1"/>
</dbReference>
<keyword evidence="1" id="KW-0808">Transferase</keyword>
<dbReference type="InterPro" id="IPR001451">
    <property type="entry name" value="Hexapep"/>
</dbReference>
<evidence type="ECO:0000256" key="2">
    <source>
        <dbReference type="ARBA" id="ARBA00022737"/>
    </source>
</evidence>
<dbReference type="GO" id="GO:0016746">
    <property type="term" value="F:acyltransferase activity"/>
    <property type="evidence" value="ECO:0007669"/>
    <property type="project" value="UniProtKB-KW"/>
</dbReference>
<gene>
    <name evidence="3" type="ORF">HCR76_00985</name>
</gene>
<dbReference type="Proteomes" id="UP000662814">
    <property type="component" value="Chromosome"/>
</dbReference>
<keyword evidence="3" id="KW-0012">Acyltransferase</keyword>
<proteinExistence type="predicted"/>
<dbReference type="CDD" id="cd04647">
    <property type="entry name" value="LbH_MAT_like"/>
    <property type="match status" value="1"/>
</dbReference>
<dbReference type="InterPro" id="IPR011004">
    <property type="entry name" value="Trimer_LpxA-like_sf"/>
</dbReference>
<dbReference type="PANTHER" id="PTHR43300:SF11">
    <property type="entry name" value="ACETYLTRANSFERASE RV3034C-RELATED"/>
    <property type="match status" value="1"/>
</dbReference>
<evidence type="ECO:0000256" key="1">
    <source>
        <dbReference type="ARBA" id="ARBA00022679"/>
    </source>
</evidence>
<dbReference type="InterPro" id="IPR018357">
    <property type="entry name" value="Hexapep_transf_CS"/>
</dbReference>
<dbReference type="PROSITE" id="PS00101">
    <property type="entry name" value="HEXAPEP_TRANSFERASES"/>
    <property type="match status" value="1"/>
</dbReference>
<protein>
    <submittedName>
        <fullName evidence="3">Acyltransferase</fullName>
    </submittedName>
</protein>
<sequence length="550" mass="59448">MISRFEHSPWSFWAEGSTDEHDAQRAYQATLKREHPSWRIGDDCVISELASVHPAQFSLGDRSYIAASAYVTDRIVIGSDCSVNPFCVVRGDVSMGDAVRIGAHTSILGFNHSMEPGTEVFRQPLVTSGISIGDDVWIGSHVVILDGVTVGSHAVIGAGAVVTKNVASGAVVVGNPARFVRWRVPPTSAGEADSPLGDEAAAFAERARSQVHDVLDRSWDAGRQLYTDRPGIPVSVRAQCDAIELSMLLTGAPPPNVTASGQREMLRGWQDPQTGLVASIDGHGRQSTSALFENGDVAYHIECVGYALDLLGSAFPHSLRVVTEGSAEELARRLNNLPWARNAWGAGHVVDAIGTAVHWSRRRGDVVPDGFLETLFGWLTTHSDARTGMWGDPTPDDGLLQPVNGFYRASRGTFAQFGVPIQHPDAVVDTVLRHAHESRFFSPAAQNACNVLDVAHPLWLTRATGYRSEEVRELATRLLRDALARWTDGSGIGFRASPGSVNGQPDANPGLQGTEMWLSTIWYLADLIDVSPALGYRPRGIHRPEPGAHF</sequence>
<evidence type="ECO:0000313" key="4">
    <source>
        <dbReference type="Proteomes" id="UP000662814"/>
    </source>
</evidence>
<reference evidence="3 4" key="1">
    <citation type="submission" date="2020-12" db="EMBL/GenBank/DDBJ databases">
        <title>Microbacterium sp. HY060.</title>
        <authorList>
            <person name="Zhou J."/>
        </authorList>
    </citation>
    <scope>NUCLEOTIDE SEQUENCE [LARGE SCALE GENOMIC DNA]</scope>
    <source>
        <strain evidence="3 4">HY60</strain>
    </source>
</reference>
<dbReference type="InterPro" id="IPR050179">
    <property type="entry name" value="Trans_hexapeptide_repeat"/>
</dbReference>